<dbReference type="InterPro" id="IPR010499">
    <property type="entry name" value="AraC_E-bd"/>
</dbReference>
<dbReference type="InterPro" id="IPR018060">
    <property type="entry name" value="HTH_AraC"/>
</dbReference>
<sequence>MSEITRRKLQSALLFIEENLNKRLTAAQVSEHANLSSFHFQRLFCAYLGESLSQYVLHRRLERSAQRLISDFESSIIDIALDSGFETHSAFSRAFKKHFDISPSHFRQTPNLAKLGGDNSRPLLKTTPAKNSPLKVHIQTLPELFFNYKTDKGTHDGTFFRESRSNLGKDFSYLVTTQDLFGLISAFPSSPQSLNDKSVDILYGGLYPRIAQNKWSENWLNISSGLWAVCEHRGSYDYLYQTWNMVLRSWLATSDYELRDTLPFEQYLTSPADSPEKDWLTKIYIPINTARSEQIR</sequence>
<dbReference type="EMBL" id="CAOF01000085">
    <property type="protein sequence ID" value="CCO46338.1"/>
    <property type="molecule type" value="Genomic_DNA"/>
</dbReference>
<dbReference type="InterPro" id="IPR020449">
    <property type="entry name" value="Tscrpt_reg_AraC-type_HTH"/>
</dbReference>
<dbReference type="SUPFAM" id="SSF55136">
    <property type="entry name" value="Probable bacterial effector-binding domain"/>
    <property type="match status" value="1"/>
</dbReference>
<gene>
    <name evidence="5" type="ORF">VIBNISOn1_1750010</name>
</gene>
<dbReference type="Gene3D" id="1.10.10.60">
    <property type="entry name" value="Homeodomain-like"/>
    <property type="match status" value="2"/>
</dbReference>
<comment type="caution">
    <text evidence="5">The sequence shown here is derived from an EMBL/GenBank/DDBJ whole genome shotgun (WGS) entry which is preliminary data.</text>
</comment>
<evidence type="ECO:0000313" key="6">
    <source>
        <dbReference type="Proteomes" id="UP000018211"/>
    </source>
</evidence>
<dbReference type="InterPro" id="IPR050908">
    <property type="entry name" value="SmbC-like"/>
</dbReference>
<dbReference type="RefSeq" id="WP_022611503.1">
    <property type="nucleotide sequence ID" value="NZ_LK391965.1"/>
</dbReference>
<evidence type="ECO:0000313" key="5">
    <source>
        <dbReference type="EMBL" id="CCO46338.1"/>
    </source>
</evidence>
<dbReference type="PROSITE" id="PS00041">
    <property type="entry name" value="HTH_ARAC_FAMILY_1"/>
    <property type="match status" value="1"/>
</dbReference>
<dbReference type="Gene3D" id="3.20.80.10">
    <property type="entry name" value="Regulatory factor, effector binding domain"/>
    <property type="match status" value="1"/>
</dbReference>
<evidence type="ECO:0000256" key="2">
    <source>
        <dbReference type="ARBA" id="ARBA00023125"/>
    </source>
</evidence>
<keyword evidence="1" id="KW-0805">Transcription regulation</keyword>
<evidence type="ECO:0000256" key="1">
    <source>
        <dbReference type="ARBA" id="ARBA00023015"/>
    </source>
</evidence>
<dbReference type="PROSITE" id="PS01124">
    <property type="entry name" value="HTH_ARAC_FAMILY_2"/>
    <property type="match status" value="1"/>
</dbReference>
<accession>A0AAV2VPE5</accession>
<dbReference type="Pfam" id="PF12833">
    <property type="entry name" value="HTH_18"/>
    <property type="match status" value="1"/>
</dbReference>
<dbReference type="PANTHER" id="PTHR40055">
    <property type="entry name" value="TRANSCRIPTIONAL REGULATOR YGIV-RELATED"/>
    <property type="match status" value="1"/>
</dbReference>
<dbReference type="InterPro" id="IPR009057">
    <property type="entry name" value="Homeodomain-like_sf"/>
</dbReference>
<dbReference type="SMART" id="SM00871">
    <property type="entry name" value="AraC_E_bind"/>
    <property type="match status" value="1"/>
</dbReference>
<dbReference type="Pfam" id="PF06445">
    <property type="entry name" value="GyrI-like"/>
    <property type="match status" value="1"/>
</dbReference>
<keyword evidence="3" id="KW-0804">Transcription</keyword>
<protein>
    <recommendedName>
        <fullName evidence="4">HTH araC/xylS-type domain-containing protein</fullName>
    </recommendedName>
</protein>
<dbReference type="PRINTS" id="PR00032">
    <property type="entry name" value="HTHARAC"/>
</dbReference>
<keyword evidence="2" id="KW-0238">DNA-binding</keyword>
<feature type="domain" description="HTH araC/xylS-type" evidence="4">
    <location>
        <begin position="10"/>
        <end position="109"/>
    </location>
</feature>
<dbReference type="AlphaFoldDB" id="A0AAV2VPE5"/>
<proteinExistence type="predicted"/>
<dbReference type="GO" id="GO:0043565">
    <property type="term" value="F:sequence-specific DNA binding"/>
    <property type="evidence" value="ECO:0007669"/>
    <property type="project" value="InterPro"/>
</dbReference>
<evidence type="ECO:0000259" key="4">
    <source>
        <dbReference type="PROSITE" id="PS01124"/>
    </source>
</evidence>
<dbReference type="SMART" id="SM00342">
    <property type="entry name" value="HTH_ARAC"/>
    <property type="match status" value="1"/>
</dbReference>
<dbReference type="SUPFAM" id="SSF46689">
    <property type="entry name" value="Homeodomain-like"/>
    <property type="match status" value="2"/>
</dbReference>
<dbReference type="GO" id="GO:0003700">
    <property type="term" value="F:DNA-binding transcription factor activity"/>
    <property type="evidence" value="ECO:0007669"/>
    <property type="project" value="InterPro"/>
</dbReference>
<name>A0AAV2VPE5_9VIBR</name>
<dbReference type="InterPro" id="IPR011256">
    <property type="entry name" value="Reg_factor_effector_dom_sf"/>
</dbReference>
<dbReference type="InterPro" id="IPR018062">
    <property type="entry name" value="HTH_AraC-typ_CS"/>
</dbReference>
<dbReference type="InterPro" id="IPR029442">
    <property type="entry name" value="GyrI-like"/>
</dbReference>
<dbReference type="PANTHER" id="PTHR40055:SF1">
    <property type="entry name" value="TRANSCRIPTIONAL REGULATOR YGIV-RELATED"/>
    <property type="match status" value="1"/>
</dbReference>
<evidence type="ECO:0000256" key="3">
    <source>
        <dbReference type="ARBA" id="ARBA00023163"/>
    </source>
</evidence>
<dbReference type="Proteomes" id="UP000018211">
    <property type="component" value="Unassembled WGS sequence"/>
</dbReference>
<reference evidence="5 6" key="1">
    <citation type="journal article" date="2013" name="ISME J.">
        <title>Comparative genomics of pathogenic lineages of Vibrio nigripulchritudo identifies virulence-associated traits.</title>
        <authorList>
            <person name="Goudenege D."/>
            <person name="Labreuche Y."/>
            <person name="Krin E."/>
            <person name="Ansquer D."/>
            <person name="Mangenot S."/>
            <person name="Calteau A."/>
            <person name="Medigue C."/>
            <person name="Mazel D."/>
            <person name="Polz M.F."/>
            <person name="Le Roux F."/>
        </authorList>
    </citation>
    <scope>NUCLEOTIDE SEQUENCE [LARGE SCALE GENOMIC DNA]</scope>
    <source>
        <strain evidence="5 6">SOn1</strain>
    </source>
</reference>
<organism evidence="5 6">
    <name type="scientific">Vibrio nigripulchritudo SOn1</name>
    <dbReference type="NCBI Taxonomy" id="1238450"/>
    <lineage>
        <taxon>Bacteria</taxon>
        <taxon>Pseudomonadati</taxon>
        <taxon>Pseudomonadota</taxon>
        <taxon>Gammaproteobacteria</taxon>
        <taxon>Vibrionales</taxon>
        <taxon>Vibrionaceae</taxon>
        <taxon>Vibrio</taxon>
    </lineage>
</organism>